<sequence>MPVIQDPQEVTIRDGGTVVLPISLLAQAGLNPGEKIMAASTDDGRIVLRHLTDAIDDLLSGRPL</sequence>
<name>A0ABV3JH31_9ACTN</name>
<organism evidence="2 3">
    <name type="scientific">Streptomyces werraensis</name>
    <dbReference type="NCBI Taxonomy" id="68284"/>
    <lineage>
        <taxon>Bacteria</taxon>
        <taxon>Bacillati</taxon>
        <taxon>Actinomycetota</taxon>
        <taxon>Actinomycetes</taxon>
        <taxon>Kitasatosporales</taxon>
        <taxon>Streptomycetaceae</taxon>
        <taxon>Streptomyces</taxon>
    </lineage>
</organism>
<protein>
    <recommendedName>
        <fullName evidence="1">SpoVT-AbrB domain-containing protein</fullName>
    </recommendedName>
</protein>
<proteinExistence type="predicted"/>
<evidence type="ECO:0000259" key="1">
    <source>
        <dbReference type="SMART" id="SM00966"/>
    </source>
</evidence>
<gene>
    <name evidence="2" type="ORF">AB0K95_16760</name>
</gene>
<dbReference type="SMART" id="SM00966">
    <property type="entry name" value="SpoVT_AbrB"/>
    <property type="match status" value="1"/>
</dbReference>
<accession>A0ABV3JH31</accession>
<dbReference type="Proteomes" id="UP001552527">
    <property type="component" value="Unassembled WGS sequence"/>
</dbReference>
<comment type="caution">
    <text evidence="2">The sequence shown here is derived from an EMBL/GenBank/DDBJ whole genome shotgun (WGS) entry which is preliminary data.</text>
</comment>
<reference evidence="2 3" key="1">
    <citation type="submission" date="2024-06" db="EMBL/GenBank/DDBJ databases">
        <title>The Natural Products Discovery Center: Release of the First 8490 Sequenced Strains for Exploring Actinobacteria Biosynthetic Diversity.</title>
        <authorList>
            <person name="Kalkreuter E."/>
            <person name="Kautsar S.A."/>
            <person name="Yang D."/>
            <person name="Bader C.D."/>
            <person name="Teijaro C.N."/>
            <person name="Fluegel L."/>
            <person name="Davis C.M."/>
            <person name="Simpson J.R."/>
            <person name="Lauterbach L."/>
            <person name="Steele A.D."/>
            <person name="Gui C."/>
            <person name="Meng S."/>
            <person name="Li G."/>
            <person name="Viehrig K."/>
            <person name="Ye F."/>
            <person name="Su P."/>
            <person name="Kiefer A.F."/>
            <person name="Nichols A."/>
            <person name="Cepeda A.J."/>
            <person name="Yan W."/>
            <person name="Fan B."/>
            <person name="Jiang Y."/>
            <person name="Adhikari A."/>
            <person name="Zheng C.-J."/>
            <person name="Schuster L."/>
            <person name="Cowan T.M."/>
            <person name="Smanski M.J."/>
            <person name="Chevrette M.G."/>
            <person name="De Carvalho L.P.S."/>
            <person name="Shen B."/>
        </authorList>
    </citation>
    <scope>NUCLEOTIDE SEQUENCE [LARGE SCALE GENOMIC DNA]</scope>
    <source>
        <strain evidence="2 3">NPDC052768</strain>
    </source>
</reference>
<feature type="domain" description="SpoVT-AbrB" evidence="1">
    <location>
        <begin position="10"/>
        <end position="56"/>
    </location>
</feature>
<keyword evidence="3" id="KW-1185">Reference proteome</keyword>
<evidence type="ECO:0000313" key="2">
    <source>
        <dbReference type="EMBL" id="MEV5246903.1"/>
    </source>
</evidence>
<evidence type="ECO:0000313" key="3">
    <source>
        <dbReference type="Proteomes" id="UP001552527"/>
    </source>
</evidence>
<dbReference type="EMBL" id="JBFATE010000006">
    <property type="protein sequence ID" value="MEV5246903.1"/>
    <property type="molecule type" value="Genomic_DNA"/>
</dbReference>
<dbReference type="InterPro" id="IPR007159">
    <property type="entry name" value="SpoVT-AbrB_dom"/>
</dbReference>
<dbReference type="SUPFAM" id="SSF89447">
    <property type="entry name" value="AbrB/MazE/MraZ-like"/>
    <property type="match status" value="1"/>
</dbReference>
<dbReference type="InterPro" id="IPR037914">
    <property type="entry name" value="SpoVT-AbrB_sf"/>
</dbReference>